<dbReference type="NCBIfam" id="NF010675">
    <property type="entry name" value="PRK14072.1"/>
    <property type="match status" value="1"/>
</dbReference>
<comment type="cofactor">
    <cofactor evidence="1">
        <name>Mg(2+)</name>
        <dbReference type="ChEBI" id="CHEBI:18420"/>
    </cofactor>
</comment>
<evidence type="ECO:0000259" key="9">
    <source>
        <dbReference type="Pfam" id="PF00365"/>
    </source>
</evidence>
<evidence type="ECO:0000256" key="5">
    <source>
        <dbReference type="ARBA" id="ARBA00022777"/>
    </source>
</evidence>
<feature type="domain" description="Phosphofructokinase" evidence="9">
    <location>
        <begin position="5"/>
        <end position="302"/>
    </location>
</feature>
<comment type="function">
    <text evidence="2">Catalyzes the phosphorylation of D-fructose 6-phosphate, the first committing step of glycolysis. Uses inorganic phosphate (PPi) as phosphoryl donor instead of ATP like common ATP-dependent phosphofructokinases (ATP-PFKs), which renders the reaction reversible, and can thus function both in glycolysis and gluconeogenesis. Consistently, PPi-PFK can replace the enzymes of both the forward (ATP-PFK) and reverse (fructose-bisphosphatase (FBPase)) reactions.</text>
</comment>
<dbReference type="AlphaFoldDB" id="A0A9D9ECJ3"/>
<dbReference type="InterPro" id="IPR035966">
    <property type="entry name" value="PKF_sf"/>
</dbReference>
<dbReference type="GO" id="GO:0046872">
    <property type="term" value="F:metal ion binding"/>
    <property type="evidence" value="ECO:0007669"/>
    <property type="project" value="UniProtKB-KW"/>
</dbReference>
<dbReference type="Gene3D" id="3.40.50.450">
    <property type="match status" value="1"/>
</dbReference>
<protein>
    <submittedName>
        <fullName evidence="10">Diphosphate--fructose-6-phosphate 1-phosphotransferase</fullName>
        <ecNumber evidence="10">2.7.1.90</ecNumber>
    </submittedName>
</protein>
<dbReference type="SUPFAM" id="SSF53784">
    <property type="entry name" value="Phosphofructokinase"/>
    <property type="match status" value="1"/>
</dbReference>
<reference evidence="10" key="1">
    <citation type="submission" date="2020-10" db="EMBL/GenBank/DDBJ databases">
        <authorList>
            <person name="Gilroy R."/>
        </authorList>
    </citation>
    <scope>NUCLEOTIDE SEQUENCE</scope>
    <source>
        <strain evidence="10">11167</strain>
    </source>
</reference>
<dbReference type="EMBL" id="JADIMU010000067">
    <property type="protein sequence ID" value="MBO8444026.1"/>
    <property type="molecule type" value="Genomic_DNA"/>
</dbReference>
<evidence type="ECO:0000256" key="1">
    <source>
        <dbReference type="ARBA" id="ARBA00001946"/>
    </source>
</evidence>
<dbReference type="PRINTS" id="PR00476">
    <property type="entry name" value="PHFRCTKINASE"/>
</dbReference>
<dbReference type="Proteomes" id="UP000823633">
    <property type="component" value="Unassembled WGS sequence"/>
</dbReference>
<reference evidence="10" key="2">
    <citation type="journal article" date="2021" name="PeerJ">
        <title>Extensive microbial diversity within the chicken gut microbiome revealed by metagenomics and culture.</title>
        <authorList>
            <person name="Gilroy R."/>
            <person name="Ravi A."/>
            <person name="Getino M."/>
            <person name="Pursley I."/>
            <person name="Horton D.L."/>
            <person name="Alikhan N.F."/>
            <person name="Baker D."/>
            <person name="Gharbi K."/>
            <person name="Hall N."/>
            <person name="Watson M."/>
            <person name="Adriaenssens E.M."/>
            <person name="Foster-Nyarko E."/>
            <person name="Jarju S."/>
            <person name="Secka A."/>
            <person name="Antonio M."/>
            <person name="Oren A."/>
            <person name="Chaudhuri R.R."/>
            <person name="La Ragione R."/>
            <person name="Hildebrand F."/>
            <person name="Pallen M.J."/>
        </authorList>
    </citation>
    <scope>NUCLEOTIDE SEQUENCE</scope>
    <source>
        <strain evidence="10">11167</strain>
    </source>
</reference>
<evidence type="ECO:0000313" key="10">
    <source>
        <dbReference type="EMBL" id="MBO8444026.1"/>
    </source>
</evidence>
<dbReference type="PIRSF" id="PIRSF036483">
    <property type="entry name" value="PFK_XF0274"/>
    <property type="match status" value="1"/>
</dbReference>
<dbReference type="GO" id="GO:0047334">
    <property type="term" value="F:diphosphate-fructose-6-phosphate 1-phosphotransferase activity"/>
    <property type="evidence" value="ECO:0007669"/>
    <property type="project" value="UniProtKB-EC"/>
</dbReference>
<sequence length="382" mass="41211">MSKALLFHGGGPTAVLNSSLSGALELLQEAGVQTDGALCGIAHVLDGRIRTIGRLDNRALEKLSRSPGSALGSGRDHLEPEDYRTIAGTLARLGYEYVIAAGGNGTMDTTVRLAEACGKYGIKVTGIPKTMDNDLSGTDHSPGFISAALYMAASCREALYDLNGLPIHVVVIEAFGRNAGWIAASSCLAGTPEVEGPDLILLPEDDFDEDAFLSRVEEVWKAKGKALVVASEGLHHKDGSPIVEPVFQVGRSVYFGDVSSHLSQLITRKLSIKSRSEKPGILSRSSIAWQSGLDRQEAWQCGREGARAALEGKSGFMSVIERLCDEPYSSRVKLVEISPAILEERRLPDTYRKDFGASEAFRTWLSPLVREDELGQFTTFID</sequence>
<dbReference type="InterPro" id="IPR000023">
    <property type="entry name" value="Phosphofructokinase_dom"/>
</dbReference>
<evidence type="ECO:0000256" key="4">
    <source>
        <dbReference type="ARBA" id="ARBA00022723"/>
    </source>
</evidence>
<keyword evidence="4" id="KW-0479">Metal-binding</keyword>
<evidence type="ECO:0000313" key="11">
    <source>
        <dbReference type="Proteomes" id="UP000823633"/>
    </source>
</evidence>
<accession>A0A9D9ECJ3</accession>
<comment type="similarity">
    <text evidence="7">Belongs to the phosphofructokinase type A (PFKA) family.</text>
</comment>
<keyword evidence="5" id="KW-0418">Kinase</keyword>
<dbReference type="Gene3D" id="3.40.50.460">
    <property type="entry name" value="Phosphofructokinase domain"/>
    <property type="match status" value="1"/>
</dbReference>
<comment type="caution">
    <text evidence="10">The sequence shown here is derived from an EMBL/GenBank/DDBJ whole genome shotgun (WGS) entry which is preliminary data.</text>
</comment>
<evidence type="ECO:0000256" key="3">
    <source>
        <dbReference type="ARBA" id="ARBA00022679"/>
    </source>
</evidence>
<dbReference type="EC" id="2.7.1.90" evidence="10"/>
<dbReference type="GO" id="GO:0003872">
    <property type="term" value="F:6-phosphofructokinase activity"/>
    <property type="evidence" value="ECO:0007669"/>
    <property type="project" value="InterPro"/>
</dbReference>
<dbReference type="GO" id="GO:0006002">
    <property type="term" value="P:fructose 6-phosphate metabolic process"/>
    <property type="evidence" value="ECO:0007669"/>
    <property type="project" value="InterPro"/>
</dbReference>
<dbReference type="InterPro" id="IPR022953">
    <property type="entry name" value="ATP_PFK"/>
</dbReference>
<evidence type="ECO:0000256" key="8">
    <source>
        <dbReference type="ARBA" id="ARBA00048072"/>
    </source>
</evidence>
<name>A0A9D9ECJ3_9SPIR</name>
<gene>
    <name evidence="10" type="ORF">IAC42_09790</name>
</gene>
<organism evidence="10 11">
    <name type="scientific">Candidatus Aphodenecus pullistercoris</name>
    <dbReference type="NCBI Taxonomy" id="2840669"/>
    <lineage>
        <taxon>Bacteria</taxon>
        <taxon>Pseudomonadati</taxon>
        <taxon>Spirochaetota</taxon>
        <taxon>Spirochaetia</taxon>
        <taxon>Spirochaetales</taxon>
        <taxon>Candidatus Aphodenecus</taxon>
    </lineage>
</organism>
<evidence type="ECO:0000256" key="7">
    <source>
        <dbReference type="ARBA" id="ARBA00038478"/>
    </source>
</evidence>
<keyword evidence="6" id="KW-0460">Magnesium</keyword>
<proteinExistence type="inferred from homology"/>
<dbReference type="PANTHER" id="PTHR45770">
    <property type="entry name" value="ATP-DEPENDENT 6-PHOSPHOFRUCTOKINASE 1"/>
    <property type="match status" value="1"/>
</dbReference>
<evidence type="ECO:0000256" key="2">
    <source>
        <dbReference type="ARBA" id="ARBA00003138"/>
    </source>
</evidence>
<comment type="catalytic activity">
    <reaction evidence="8">
        <text>beta-D-fructose 6-phosphate + diphosphate = beta-D-fructose 1,6-bisphosphate + phosphate + H(+)</text>
        <dbReference type="Rhea" id="RHEA:13613"/>
        <dbReference type="ChEBI" id="CHEBI:15378"/>
        <dbReference type="ChEBI" id="CHEBI:32966"/>
        <dbReference type="ChEBI" id="CHEBI:33019"/>
        <dbReference type="ChEBI" id="CHEBI:43474"/>
        <dbReference type="ChEBI" id="CHEBI:57634"/>
        <dbReference type="EC" id="2.7.1.90"/>
    </reaction>
</comment>
<keyword evidence="3 10" id="KW-0808">Transferase</keyword>
<evidence type="ECO:0000256" key="6">
    <source>
        <dbReference type="ARBA" id="ARBA00022842"/>
    </source>
</evidence>
<dbReference type="Pfam" id="PF00365">
    <property type="entry name" value="PFK"/>
    <property type="match status" value="1"/>
</dbReference>
<dbReference type="InterPro" id="IPR050929">
    <property type="entry name" value="PFKA"/>
</dbReference>